<dbReference type="AlphaFoldDB" id="A0A0D2JEP6"/>
<dbReference type="Pfam" id="PF17131">
    <property type="entry name" value="LolA_like"/>
    <property type="match status" value="1"/>
</dbReference>
<dbReference type="STRING" id="1429043.X474_08620"/>
<dbReference type="OrthoDB" id="9803781at2"/>
<evidence type="ECO:0000313" key="4">
    <source>
        <dbReference type="Proteomes" id="UP000032233"/>
    </source>
</evidence>
<dbReference type="InParanoid" id="A0A0D2JEP6"/>
<dbReference type="EMBL" id="AZAC01000011">
    <property type="protein sequence ID" value="KIX14116.1"/>
    <property type="molecule type" value="Genomic_DNA"/>
</dbReference>
<dbReference type="Proteomes" id="UP000032233">
    <property type="component" value="Unassembled WGS sequence"/>
</dbReference>
<evidence type="ECO:0000313" key="3">
    <source>
        <dbReference type="EMBL" id="KIX14116.1"/>
    </source>
</evidence>
<evidence type="ECO:0000256" key="1">
    <source>
        <dbReference type="SAM" id="SignalP"/>
    </source>
</evidence>
<feature type="signal peptide" evidence="1">
    <location>
        <begin position="1"/>
        <end position="21"/>
    </location>
</feature>
<dbReference type="RefSeq" id="WP_052514989.1">
    <property type="nucleotide sequence ID" value="NZ_AZAC01000011.1"/>
</dbReference>
<dbReference type="PATRIC" id="fig|1429043.3.peg.1824"/>
<comment type="caution">
    <text evidence="3">The sequence shown here is derived from an EMBL/GenBank/DDBJ whole genome shotgun (WGS) entry which is preliminary data.</text>
</comment>
<keyword evidence="1" id="KW-0732">Signal</keyword>
<name>A0A0D2JEP6_9BACT</name>
<sequence length="267" mass="30975">MPRIVLMLLMLTLVSGGQVLAGAADDDARQKGRQIMRQVDSVDTSLDSTALSVMLIERGKLKLVRRMRHMTRKNEGEIKGERTLIRFMEPADVRDTSYLTWSYDDPERTDDMWLYLPSESLVRRISGGGKKGAFMRSDLANEDIEDRSVDDDIHTLIGNEKQHGVDCFVIESVPRPELKKDTNYSKRVQYIRKDIYLPCRVEYYDKRGKLLKIGTYGGFKEIDGIWTITKSIIETPRRKTRTLYQRQEVKYNQGLDDTLFLQSNLRR</sequence>
<feature type="domain" description="Uncharacterized protein TP-0789" evidence="2">
    <location>
        <begin position="81"/>
        <end position="267"/>
    </location>
</feature>
<dbReference type="InterPro" id="IPR033399">
    <property type="entry name" value="TP_0789-like"/>
</dbReference>
<dbReference type="CDD" id="cd16329">
    <property type="entry name" value="LolA_like"/>
    <property type="match status" value="1"/>
</dbReference>
<evidence type="ECO:0000259" key="2">
    <source>
        <dbReference type="Pfam" id="PF17131"/>
    </source>
</evidence>
<reference evidence="3 4" key="1">
    <citation type="submission" date="2013-11" db="EMBL/GenBank/DDBJ databases">
        <title>Metagenomic analysis of a methanogenic consortium involved in long chain n-alkane degradation.</title>
        <authorList>
            <person name="Davidova I.A."/>
            <person name="Callaghan A.V."/>
            <person name="Wawrik B."/>
            <person name="Pruitt S."/>
            <person name="Marks C."/>
            <person name="Duncan K.E."/>
            <person name="Suflita J.M."/>
        </authorList>
    </citation>
    <scope>NUCLEOTIDE SEQUENCE [LARGE SCALE GENOMIC DNA]</scope>
    <source>
        <strain evidence="3 4">SPR</strain>
    </source>
</reference>
<organism evidence="3 4">
    <name type="scientific">Dethiosulfatarculus sandiegensis</name>
    <dbReference type="NCBI Taxonomy" id="1429043"/>
    <lineage>
        <taxon>Bacteria</taxon>
        <taxon>Pseudomonadati</taxon>
        <taxon>Thermodesulfobacteriota</taxon>
        <taxon>Desulfarculia</taxon>
        <taxon>Desulfarculales</taxon>
        <taxon>Desulfarculaceae</taxon>
        <taxon>Dethiosulfatarculus</taxon>
    </lineage>
</organism>
<gene>
    <name evidence="3" type="ORF">X474_08620</name>
</gene>
<protein>
    <submittedName>
        <fullName evidence="3">Membrane protein</fullName>
    </submittedName>
</protein>
<keyword evidence="4" id="KW-1185">Reference proteome</keyword>
<dbReference type="Gene3D" id="2.50.20.10">
    <property type="entry name" value="Lipoprotein localisation LolA/LolB/LppX"/>
    <property type="match status" value="1"/>
</dbReference>
<accession>A0A0D2JEP6</accession>
<proteinExistence type="predicted"/>
<feature type="chain" id="PRO_5002244898" evidence="1">
    <location>
        <begin position="22"/>
        <end position="267"/>
    </location>
</feature>